<dbReference type="InterPro" id="IPR027417">
    <property type="entry name" value="P-loop_NTPase"/>
</dbReference>
<dbReference type="InterPro" id="IPR050173">
    <property type="entry name" value="ABC_transporter_C-like"/>
</dbReference>
<protein>
    <submittedName>
        <fullName evidence="14">MRP1 protein</fullName>
    </submittedName>
</protein>
<evidence type="ECO:0000256" key="8">
    <source>
        <dbReference type="ARBA" id="ARBA00034018"/>
    </source>
</evidence>
<dbReference type="SMART" id="SM00382">
    <property type="entry name" value="AAA"/>
    <property type="match status" value="1"/>
</dbReference>
<evidence type="ECO:0000256" key="11">
    <source>
        <dbReference type="ARBA" id="ARBA00048007"/>
    </source>
</evidence>
<comment type="caution">
    <text evidence="14">The sequence shown here is derived from an EMBL/GenBank/DDBJ whole genome shotgun (WGS) entry which is preliminary data.</text>
</comment>
<keyword evidence="6" id="KW-1133">Transmembrane helix</keyword>
<dbReference type="GO" id="GO:0008559">
    <property type="term" value="F:ABC-type xenobiotic transporter activity"/>
    <property type="evidence" value="ECO:0007669"/>
    <property type="project" value="UniProtKB-EC"/>
</dbReference>
<organism evidence="14 15">
    <name type="scientific">Spizella passerina</name>
    <name type="common">Chipping sparrow</name>
    <dbReference type="NCBI Taxonomy" id="40210"/>
    <lineage>
        <taxon>Eukaryota</taxon>
        <taxon>Metazoa</taxon>
        <taxon>Chordata</taxon>
        <taxon>Craniata</taxon>
        <taxon>Vertebrata</taxon>
        <taxon>Euteleostomi</taxon>
        <taxon>Archelosauria</taxon>
        <taxon>Archosauria</taxon>
        <taxon>Dinosauria</taxon>
        <taxon>Saurischia</taxon>
        <taxon>Theropoda</taxon>
        <taxon>Coelurosauria</taxon>
        <taxon>Aves</taxon>
        <taxon>Neognathae</taxon>
        <taxon>Neoaves</taxon>
        <taxon>Telluraves</taxon>
        <taxon>Australaves</taxon>
        <taxon>Passeriformes</taxon>
        <taxon>Passerellidae</taxon>
        <taxon>Spizella</taxon>
    </lineage>
</organism>
<accession>A0A852JQV4</accession>
<keyword evidence="3" id="KW-0812">Transmembrane</keyword>
<dbReference type="InterPro" id="IPR036640">
    <property type="entry name" value="ABC1_TM_sf"/>
</dbReference>
<keyword evidence="5" id="KW-0067">ATP-binding</keyword>
<dbReference type="InterPro" id="IPR003593">
    <property type="entry name" value="AAA+_ATPase"/>
</dbReference>
<dbReference type="FunFam" id="3.40.50.300:FF:000163">
    <property type="entry name" value="Multidrug resistance-associated protein member 4"/>
    <property type="match status" value="1"/>
</dbReference>
<dbReference type="PANTHER" id="PTHR24223:SF339">
    <property type="entry name" value="ATP-BINDING CASSETTE SUB-FAMILY C MEMBER 6"/>
    <property type="match status" value="1"/>
</dbReference>
<dbReference type="Pfam" id="PF00664">
    <property type="entry name" value="ABC_membrane"/>
    <property type="match status" value="1"/>
</dbReference>
<dbReference type="AlphaFoldDB" id="A0A852JQV4"/>
<keyword evidence="7" id="KW-0472">Membrane</keyword>
<dbReference type="PROSITE" id="PS50929">
    <property type="entry name" value="ABC_TM1F"/>
    <property type="match status" value="1"/>
</dbReference>
<feature type="non-terminal residue" evidence="14">
    <location>
        <position position="398"/>
    </location>
</feature>
<dbReference type="GO" id="GO:0016887">
    <property type="term" value="F:ATP hydrolysis activity"/>
    <property type="evidence" value="ECO:0007669"/>
    <property type="project" value="InterPro"/>
</dbReference>
<dbReference type="InterPro" id="IPR003439">
    <property type="entry name" value="ABC_transporter-like_ATP-bd"/>
</dbReference>
<dbReference type="PANTHER" id="PTHR24223">
    <property type="entry name" value="ATP-BINDING CASSETTE SUB-FAMILY C"/>
    <property type="match status" value="1"/>
</dbReference>
<evidence type="ECO:0000256" key="4">
    <source>
        <dbReference type="ARBA" id="ARBA00022741"/>
    </source>
</evidence>
<feature type="non-terminal residue" evidence="14">
    <location>
        <position position="1"/>
    </location>
</feature>
<feature type="domain" description="ABC transmembrane type-1" evidence="13">
    <location>
        <begin position="1"/>
        <end position="135"/>
    </location>
</feature>
<dbReference type="Gene3D" id="3.40.50.300">
    <property type="entry name" value="P-loop containing nucleotide triphosphate hydrolases"/>
    <property type="match status" value="1"/>
</dbReference>
<dbReference type="EMBL" id="WBNQ01038409">
    <property type="protein sequence ID" value="NXX67479.1"/>
    <property type="molecule type" value="Genomic_DNA"/>
</dbReference>
<dbReference type="InterPro" id="IPR011527">
    <property type="entry name" value="ABC1_TM_dom"/>
</dbReference>
<comment type="catalytic activity">
    <reaction evidence="8">
        <text>ATP + H2O + xenobioticSide 1 = ADP + phosphate + xenobioticSide 2.</text>
        <dbReference type="EC" id="7.6.2.2"/>
    </reaction>
</comment>
<comment type="catalytic activity">
    <reaction evidence="10">
        <text>17beta-estradiol 17-O-(beta-D-glucuronate)(in) + ATP + H2O = 17beta-estradiol 17-O-(beta-D-glucuronate)(out) + ADP + phosphate + H(+)</text>
        <dbReference type="Rhea" id="RHEA:60128"/>
        <dbReference type="ChEBI" id="CHEBI:15377"/>
        <dbReference type="ChEBI" id="CHEBI:15378"/>
        <dbReference type="ChEBI" id="CHEBI:30616"/>
        <dbReference type="ChEBI" id="CHEBI:43474"/>
        <dbReference type="ChEBI" id="CHEBI:82961"/>
        <dbReference type="ChEBI" id="CHEBI:456216"/>
    </reaction>
    <physiologicalReaction direction="left-to-right" evidence="10">
        <dbReference type="Rhea" id="RHEA:60129"/>
    </physiologicalReaction>
</comment>
<dbReference type="Gene3D" id="1.20.1560.10">
    <property type="entry name" value="ABC transporter type 1, transmembrane domain"/>
    <property type="match status" value="1"/>
</dbReference>
<dbReference type="GO" id="GO:0016323">
    <property type="term" value="C:basolateral plasma membrane"/>
    <property type="evidence" value="ECO:0007669"/>
    <property type="project" value="UniProtKB-ARBA"/>
</dbReference>
<dbReference type="CDD" id="cd03244">
    <property type="entry name" value="ABCC_MRP_domain2"/>
    <property type="match status" value="1"/>
</dbReference>
<evidence type="ECO:0000259" key="12">
    <source>
        <dbReference type="PROSITE" id="PS50893"/>
    </source>
</evidence>
<comment type="subcellular location">
    <subcellularLocation>
        <location evidence="1">Membrane</location>
        <topology evidence="1">Multi-pass membrane protein</topology>
    </subcellularLocation>
</comment>
<keyword evidence="2" id="KW-0813">Transport</keyword>
<dbReference type="OrthoDB" id="6500128at2759"/>
<dbReference type="SUPFAM" id="SSF90123">
    <property type="entry name" value="ABC transporter transmembrane region"/>
    <property type="match status" value="1"/>
</dbReference>
<evidence type="ECO:0000256" key="7">
    <source>
        <dbReference type="ARBA" id="ARBA00023136"/>
    </source>
</evidence>
<gene>
    <name evidence="14" type="primary">Abcc1_1</name>
    <name evidence="14" type="ORF">SPIPAS_R06232</name>
</gene>
<dbReference type="PROSITE" id="PS50893">
    <property type="entry name" value="ABC_TRANSPORTER_2"/>
    <property type="match status" value="1"/>
</dbReference>
<sequence>LSLPFPLSQHFYVSTSCQLRRLEAASRSPIYSHISETFQGSSVIRAHRDQHRFISKSNFLVDENQRICFPGAVADRWLAANLEFLGNGIVLFAALFAAMGRTQLSPGTAGFSLSSALQITGVLNWMVRSWTEVENNTVAVERVREYLRTPKEVANPLLTLPEGAEHLCKLMSNFSKAINIQTKVLPLHFQIGITGRTGAGKSSLAVGLLRLVEAAEGAILIDGQDIAQLGLHDLRTKITVIPQDPVLFSGSLRMNLDPLNRYTDADIWTALELTQLKNFVADLPEQLEYKCTDQGENLSTGQKQLLCLARALLQKAKILVLDEATAAVDVETDAQIQSMLRAQLRDSTVLTVAHRVNTVLDCDRILVLENGRIAEFDTPEHLIAQKGLFYRLMEESGL</sequence>
<evidence type="ECO:0000256" key="2">
    <source>
        <dbReference type="ARBA" id="ARBA00022448"/>
    </source>
</evidence>
<comment type="catalytic activity">
    <reaction evidence="11">
        <text>an S-substituted glutathione(in) + ATP + H2O = an S-substituted glutathione(out) + ADP + phosphate + H(+)</text>
        <dbReference type="Rhea" id="RHEA:19121"/>
        <dbReference type="ChEBI" id="CHEBI:15377"/>
        <dbReference type="ChEBI" id="CHEBI:15378"/>
        <dbReference type="ChEBI" id="CHEBI:30616"/>
        <dbReference type="ChEBI" id="CHEBI:43474"/>
        <dbReference type="ChEBI" id="CHEBI:90779"/>
        <dbReference type="ChEBI" id="CHEBI:456216"/>
        <dbReference type="EC" id="7.6.2.3"/>
    </reaction>
    <physiologicalReaction direction="left-to-right" evidence="11">
        <dbReference type="Rhea" id="RHEA:19122"/>
    </physiologicalReaction>
</comment>
<evidence type="ECO:0000256" key="5">
    <source>
        <dbReference type="ARBA" id="ARBA00022840"/>
    </source>
</evidence>
<keyword evidence="15" id="KW-1185">Reference proteome</keyword>
<keyword evidence="4" id="KW-0547">Nucleotide-binding</keyword>
<dbReference type="SUPFAM" id="SSF52540">
    <property type="entry name" value="P-loop containing nucleoside triphosphate hydrolases"/>
    <property type="match status" value="1"/>
</dbReference>
<comment type="catalytic activity">
    <reaction evidence="9">
        <text>leukotriene C4(in) + ATP + H2O = leukotriene C4(out) + ADP + phosphate + H(+)</text>
        <dbReference type="Rhea" id="RHEA:38963"/>
        <dbReference type="ChEBI" id="CHEBI:15377"/>
        <dbReference type="ChEBI" id="CHEBI:15378"/>
        <dbReference type="ChEBI" id="CHEBI:30616"/>
        <dbReference type="ChEBI" id="CHEBI:43474"/>
        <dbReference type="ChEBI" id="CHEBI:57973"/>
        <dbReference type="ChEBI" id="CHEBI:456216"/>
    </reaction>
    <physiologicalReaction direction="left-to-right" evidence="9">
        <dbReference type="Rhea" id="RHEA:38964"/>
    </physiologicalReaction>
</comment>
<dbReference type="Pfam" id="PF00005">
    <property type="entry name" value="ABC_tran"/>
    <property type="match status" value="1"/>
</dbReference>
<evidence type="ECO:0000313" key="14">
    <source>
        <dbReference type="EMBL" id="NXX67479.1"/>
    </source>
</evidence>
<evidence type="ECO:0000256" key="9">
    <source>
        <dbReference type="ARBA" id="ARBA00047523"/>
    </source>
</evidence>
<name>A0A852JQV4_SPIPA</name>
<proteinExistence type="predicted"/>
<dbReference type="GO" id="GO:0015431">
    <property type="term" value="F:ABC-type glutathione S-conjugate transporter activity"/>
    <property type="evidence" value="ECO:0007669"/>
    <property type="project" value="UniProtKB-EC"/>
</dbReference>
<evidence type="ECO:0000313" key="15">
    <source>
        <dbReference type="Proteomes" id="UP000618746"/>
    </source>
</evidence>
<feature type="domain" description="ABC transporter" evidence="12">
    <location>
        <begin position="162"/>
        <end position="395"/>
    </location>
</feature>
<evidence type="ECO:0000256" key="10">
    <source>
        <dbReference type="ARBA" id="ARBA00047576"/>
    </source>
</evidence>
<evidence type="ECO:0000256" key="6">
    <source>
        <dbReference type="ARBA" id="ARBA00022989"/>
    </source>
</evidence>
<dbReference type="Proteomes" id="UP000618746">
    <property type="component" value="Unassembled WGS sequence"/>
</dbReference>
<reference evidence="14" key="1">
    <citation type="submission" date="2020-02" db="EMBL/GenBank/DDBJ databases">
        <title>Bird 10,000 Genomes (B10K) Project - Family phase.</title>
        <authorList>
            <person name="Zhang G."/>
        </authorList>
    </citation>
    <scope>NUCLEOTIDE SEQUENCE</scope>
    <source>
        <strain evidence="14">B10K-DU-023-52</strain>
        <tissue evidence="14">Mixed tissue sample</tissue>
    </source>
</reference>
<evidence type="ECO:0000256" key="1">
    <source>
        <dbReference type="ARBA" id="ARBA00004141"/>
    </source>
</evidence>
<dbReference type="GO" id="GO:0005524">
    <property type="term" value="F:ATP binding"/>
    <property type="evidence" value="ECO:0007669"/>
    <property type="project" value="UniProtKB-KW"/>
</dbReference>
<evidence type="ECO:0000259" key="13">
    <source>
        <dbReference type="PROSITE" id="PS50929"/>
    </source>
</evidence>
<evidence type="ECO:0000256" key="3">
    <source>
        <dbReference type="ARBA" id="ARBA00022692"/>
    </source>
</evidence>